<evidence type="ECO:0000256" key="1">
    <source>
        <dbReference type="SAM" id="MobiDB-lite"/>
    </source>
</evidence>
<dbReference type="Pfam" id="PF00882">
    <property type="entry name" value="Zn_dep_PLPC"/>
    <property type="match status" value="1"/>
</dbReference>
<gene>
    <name evidence="3" type="ORF">FTUN_4037</name>
</gene>
<proteinExistence type="predicted"/>
<dbReference type="AlphaFoldDB" id="A0A6M5YST9"/>
<accession>A0A6M5YST9</accession>
<sequence length="264" mass="27649">MPGCGVHLVLAARVLGTGPGSGTDADRAAFFAGAVAPDMGYFPGGDRFASDLAHYVRTGRLVRALVRAAGASAAAAFARGWATHVLADVLVHPLVNRAAAELTHGTASGALATPDGLVAHLRIEQGMDAALGARFGASALWRGASVPSAAIVRLLATAYRETYQFAPPERRLTASCRAVAAASRSCCGTGESRCGRSRAVISRPARPVARSRRRGSRPRSRRGGRFTRSPARVGRRSGSPRRYSGWPTRSRPGSPNWKRTGSPA</sequence>
<evidence type="ECO:0000259" key="2">
    <source>
        <dbReference type="Pfam" id="PF00882"/>
    </source>
</evidence>
<feature type="compositionally biased region" description="Basic residues" evidence="1">
    <location>
        <begin position="209"/>
        <end position="225"/>
    </location>
</feature>
<feature type="compositionally biased region" description="Polar residues" evidence="1">
    <location>
        <begin position="251"/>
        <end position="264"/>
    </location>
</feature>
<evidence type="ECO:0000313" key="3">
    <source>
        <dbReference type="EMBL" id="QJW96480.1"/>
    </source>
</evidence>
<keyword evidence="4" id="KW-1185">Reference proteome</keyword>
<protein>
    <recommendedName>
        <fullName evidence="2">Phospholipase C/D domain-containing protein</fullName>
    </recommendedName>
</protein>
<name>A0A6M5YST9_9BACT</name>
<feature type="domain" description="Phospholipase C/D" evidence="2">
    <location>
        <begin position="6"/>
        <end position="140"/>
    </location>
</feature>
<organism evidence="3 4">
    <name type="scientific">Frigoriglobus tundricola</name>
    <dbReference type="NCBI Taxonomy" id="2774151"/>
    <lineage>
        <taxon>Bacteria</taxon>
        <taxon>Pseudomonadati</taxon>
        <taxon>Planctomycetota</taxon>
        <taxon>Planctomycetia</taxon>
        <taxon>Gemmatales</taxon>
        <taxon>Gemmataceae</taxon>
        <taxon>Frigoriglobus</taxon>
    </lineage>
</organism>
<feature type="region of interest" description="Disordered" evidence="1">
    <location>
        <begin position="201"/>
        <end position="264"/>
    </location>
</feature>
<dbReference type="KEGG" id="ftj:FTUN_4037"/>
<reference evidence="4" key="1">
    <citation type="submission" date="2020-05" db="EMBL/GenBank/DDBJ databases">
        <title>Frigoriglobus tundricola gen. nov., sp. nov., a psychrotolerant cellulolytic planctomycete of the family Gemmataceae with two divergent copies of 16S rRNA gene.</title>
        <authorList>
            <person name="Kulichevskaya I.S."/>
            <person name="Ivanova A.A."/>
            <person name="Naumoff D.G."/>
            <person name="Beletsky A.V."/>
            <person name="Rijpstra W.I.C."/>
            <person name="Sinninghe Damste J.S."/>
            <person name="Mardanov A.V."/>
            <person name="Ravin N.V."/>
            <person name="Dedysh S.N."/>
        </authorList>
    </citation>
    <scope>NUCLEOTIDE SEQUENCE [LARGE SCALE GENOMIC DNA]</scope>
    <source>
        <strain evidence="4">PL17</strain>
    </source>
</reference>
<dbReference type="InterPro" id="IPR029002">
    <property type="entry name" value="PLPC/GPLD1"/>
</dbReference>
<dbReference type="Proteomes" id="UP000503447">
    <property type="component" value="Chromosome"/>
</dbReference>
<dbReference type="EMBL" id="CP053452">
    <property type="protein sequence ID" value="QJW96480.1"/>
    <property type="molecule type" value="Genomic_DNA"/>
</dbReference>
<evidence type="ECO:0000313" key="4">
    <source>
        <dbReference type="Proteomes" id="UP000503447"/>
    </source>
</evidence>